<dbReference type="InterPro" id="IPR010981">
    <property type="entry name" value="SinR/SinI_dimer_dom"/>
</dbReference>
<reference evidence="2" key="2">
    <citation type="submission" date="2020-09" db="EMBL/GenBank/DDBJ databases">
        <authorList>
            <person name="Sun Q."/>
            <person name="Zhou Y."/>
        </authorList>
    </citation>
    <scope>NUCLEOTIDE SEQUENCE</scope>
    <source>
        <strain evidence="2">CGMCC 1.12754</strain>
    </source>
</reference>
<protein>
    <recommendedName>
        <fullName evidence="1">Sin domain-containing protein</fullName>
    </recommendedName>
</protein>
<organism evidence="2 3">
    <name type="scientific">Virgibacillus oceani</name>
    <dbReference type="NCBI Taxonomy" id="1479511"/>
    <lineage>
        <taxon>Bacteria</taxon>
        <taxon>Bacillati</taxon>
        <taxon>Bacillota</taxon>
        <taxon>Bacilli</taxon>
        <taxon>Bacillales</taxon>
        <taxon>Bacillaceae</taxon>
        <taxon>Virgibacillus</taxon>
    </lineage>
</organism>
<dbReference type="GO" id="GO:0046983">
    <property type="term" value="F:protein dimerization activity"/>
    <property type="evidence" value="ECO:0007669"/>
    <property type="project" value="InterPro"/>
</dbReference>
<keyword evidence="3" id="KW-1185">Reference proteome</keyword>
<gene>
    <name evidence="2" type="ORF">GCM10011398_09060</name>
</gene>
<dbReference type="Proteomes" id="UP000622860">
    <property type="component" value="Unassembled WGS sequence"/>
</dbReference>
<dbReference type="RefSeq" id="WP_188454152.1">
    <property type="nucleotide sequence ID" value="NZ_BMFR01000002.1"/>
</dbReference>
<name>A0A917H5T7_9BACI</name>
<proteinExistence type="predicted"/>
<dbReference type="EMBL" id="BMFR01000002">
    <property type="protein sequence ID" value="GGG67478.1"/>
    <property type="molecule type" value="Genomic_DNA"/>
</dbReference>
<dbReference type="SUPFAM" id="SSF47406">
    <property type="entry name" value="SinR repressor dimerisation domain-like"/>
    <property type="match status" value="1"/>
</dbReference>
<dbReference type="InterPro" id="IPR036281">
    <property type="entry name" value="SinR/SinI_dimer_dom_sf"/>
</dbReference>
<sequence>MTKVVKKTVLDSEWIDLMKEAKTIGLTIDEIRLFLIQVEKGE</sequence>
<dbReference type="Pfam" id="PF08671">
    <property type="entry name" value="SinI"/>
    <property type="match status" value="1"/>
</dbReference>
<comment type="caution">
    <text evidence="2">The sequence shown here is derived from an EMBL/GenBank/DDBJ whole genome shotgun (WGS) entry which is preliminary data.</text>
</comment>
<evidence type="ECO:0000313" key="3">
    <source>
        <dbReference type="Proteomes" id="UP000622860"/>
    </source>
</evidence>
<dbReference type="GO" id="GO:0006355">
    <property type="term" value="P:regulation of DNA-templated transcription"/>
    <property type="evidence" value="ECO:0007669"/>
    <property type="project" value="InterPro"/>
</dbReference>
<dbReference type="PROSITE" id="PS51500">
    <property type="entry name" value="SIN"/>
    <property type="match status" value="1"/>
</dbReference>
<dbReference type="AlphaFoldDB" id="A0A917H5T7"/>
<evidence type="ECO:0000313" key="2">
    <source>
        <dbReference type="EMBL" id="GGG67478.1"/>
    </source>
</evidence>
<evidence type="ECO:0000259" key="1">
    <source>
        <dbReference type="PROSITE" id="PS51500"/>
    </source>
</evidence>
<feature type="domain" description="Sin" evidence="1">
    <location>
        <begin position="1"/>
        <end position="39"/>
    </location>
</feature>
<reference evidence="2" key="1">
    <citation type="journal article" date="2014" name="Int. J. Syst. Evol. Microbiol.">
        <title>Complete genome sequence of Corynebacterium casei LMG S-19264T (=DSM 44701T), isolated from a smear-ripened cheese.</title>
        <authorList>
            <consortium name="US DOE Joint Genome Institute (JGI-PGF)"/>
            <person name="Walter F."/>
            <person name="Albersmeier A."/>
            <person name="Kalinowski J."/>
            <person name="Ruckert C."/>
        </authorList>
    </citation>
    <scope>NUCLEOTIDE SEQUENCE</scope>
    <source>
        <strain evidence="2">CGMCC 1.12754</strain>
    </source>
</reference>
<accession>A0A917H5T7</accession>